<dbReference type="Proteomes" id="UP000014018">
    <property type="component" value="Unassembled WGS sequence"/>
</dbReference>
<dbReference type="AlphaFoldDB" id="A0A9W5PR58"/>
<protein>
    <submittedName>
        <fullName evidence="1">Uncharacterized protein</fullName>
    </submittedName>
</protein>
<sequence>MEKPRRTYRSNGMIVTEIGELNCKLFAETLIEIVRRKIRNGEIDINKYKEISKAEDSSANKEVKASDC</sequence>
<accession>A0A9W5PR58</accession>
<proteinExistence type="predicted"/>
<organism evidence="1 2">
    <name type="scientific">Bacillus cereus VD133</name>
    <dbReference type="NCBI Taxonomy" id="1053233"/>
    <lineage>
        <taxon>Bacteria</taxon>
        <taxon>Bacillati</taxon>
        <taxon>Bacillota</taxon>
        <taxon>Bacilli</taxon>
        <taxon>Bacillales</taxon>
        <taxon>Bacillaceae</taxon>
        <taxon>Bacillus</taxon>
        <taxon>Bacillus cereus group</taxon>
    </lineage>
</organism>
<reference evidence="1 2" key="1">
    <citation type="submission" date="2012-12" db="EMBL/GenBank/DDBJ databases">
        <title>The Genome Sequence of Bacillus cereus VD133.</title>
        <authorList>
            <consortium name="The Broad Institute Genome Sequencing Platform"/>
            <consortium name="The Broad Institute Genome Sequencing Center for Infectious Disease"/>
            <person name="Feldgarden M."/>
            <person name="Van der Auwera G.A."/>
            <person name="Mahillon J."/>
            <person name="Duprez V."/>
            <person name="Timmery S."/>
            <person name="Mattelet C."/>
            <person name="Dierick K."/>
            <person name="Sun M."/>
            <person name="Yu Z."/>
            <person name="Zhu L."/>
            <person name="Hu X."/>
            <person name="Shank E.B."/>
            <person name="Swiecicka I."/>
            <person name="Hansen B.M."/>
            <person name="Andrup L."/>
            <person name="Walker B."/>
            <person name="Young S.K."/>
            <person name="Zeng Q."/>
            <person name="Gargeya S."/>
            <person name="Fitzgerald M."/>
            <person name="Haas B."/>
            <person name="Abouelleil A."/>
            <person name="Alvarado L."/>
            <person name="Arachchi H.M."/>
            <person name="Berlin A.M."/>
            <person name="Chapman S.B."/>
            <person name="Dewar J."/>
            <person name="Goldberg J."/>
            <person name="Griggs A."/>
            <person name="Gujja S."/>
            <person name="Hansen M."/>
            <person name="Howarth C."/>
            <person name="Imamovic A."/>
            <person name="Larimer J."/>
            <person name="McCowan C."/>
            <person name="Murphy C."/>
            <person name="Neiman D."/>
            <person name="Pearson M."/>
            <person name="Priest M."/>
            <person name="Roberts A."/>
            <person name="Saif S."/>
            <person name="Shea T."/>
            <person name="Sisk P."/>
            <person name="Sykes S."/>
            <person name="Wortman J."/>
            <person name="Nusbaum C."/>
            <person name="Birren B."/>
        </authorList>
    </citation>
    <scope>NUCLEOTIDE SEQUENCE [LARGE SCALE GENOMIC DNA]</scope>
    <source>
        <strain evidence="1 2">VD133</strain>
    </source>
</reference>
<gene>
    <name evidence="1" type="ORF">IIU_03379</name>
</gene>
<name>A0A9W5PR58_BACCE</name>
<comment type="caution">
    <text evidence="1">The sequence shown here is derived from an EMBL/GenBank/DDBJ whole genome shotgun (WGS) entry which is preliminary data.</text>
</comment>
<evidence type="ECO:0000313" key="1">
    <source>
        <dbReference type="EMBL" id="EOO33266.1"/>
    </source>
</evidence>
<evidence type="ECO:0000313" key="2">
    <source>
        <dbReference type="Proteomes" id="UP000014018"/>
    </source>
</evidence>
<dbReference type="EMBL" id="AHFB01000061">
    <property type="protein sequence ID" value="EOO33266.1"/>
    <property type="molecule type" value="Genomic_DNA"/>
</dbReference>